<accession>A0A0F8X639</accession>
<evidence type="ECO:0000313" key="8">
    <source>
        <dbReference type="EMBL" id="KKK64582.1"/>
    </source>
</evidence>
<dbReference type="AlphaFoldDB" id="A0A0F8X639"/>
<dbReference type="GO" id="GO:0015341">
    <property type="term" value="F:zinc efflux antiporter activity"/>
    <property type="evidence" value="ECO:0007669"/>
    <property type="project" value="TreeGrafter"/>
</dbReference>
<dbReference type="InterPro" id="IPR050291">
    <property type="entry name" value="CDF_Transporter"/>
</dbReference>
<dbReference type="EMBL" id="LAZR01060957">
    <property type="protein sequence ID" value="KKK64582.1"/>
    <property type="molecule type" value="Genomic_DNA"/>
</dbReference>
<dbReference type="PANTHER" id="PTHR43840">
    <property type="entry name" value="MITOCHONDRIAL METAL TRANSPORTER 1-RELATED"/>
    <property type="match status" value="1"/>
</dbReference>
<evidence type="ECO:0000256" key="3">
    <source>
        <dbReference type="ARBA" id="ARBA00022692"/>
    </source>
</evidence>
<evidence type="ECO:0000256" key="2">
    <source>
        <dbReference type="ARBA" id="ARBA00022448"/>
    </source>
</evidence>
<dbReference type="InterPro" id="IPR027469">
    <property type="entry name" value="Cation_efflux_TMD_sf"/>
</dbReference>
<dbReference type="GO" id="GO:0005886">
    <property type="term" value="C:plasma membrane"/>
    <property type="evidence" value="ECO:0007669"/>
    <property type="project" value="TreeGrafter"/>
</dbReference>
<evidence type="ECO:0000256" key="4">
    <source>
        <dbReference type="ARBA" id="ARBA00022989"/>
    </source>
</evidence>
<keyword evidence="5 6" id="KW-0472">Membrane</keyword>
<feature type="non-terminal residue" evidence="8">
    <location>
        <position position="154"/>
    </location>
</feature>
<gene>
    <name evidence="8" type="ORF">LCGC14_2982750</name>
</gene>
<name>A0A0F8X639_9ZZZZ</name>
<feature type="transmembrane region" description="Helical" evidence="6">
    <location>
        <begin position="7"/>
        <end position="29"/>
    </location>
</feature>
<keyword evidence="2" id="KW-0813">Transport</keyword>
<dbReference type="PANTHER" id="PTHR43840:SF15">
    <property type="entry name" value="MITOCHONDRIAL METAL TRANSPORTER 1-RELATED"/>
    <property type="match status" value="1"/>
</dbReference>
<feature type="transmembrane region" description="Helical" evidence="6">
    <location>
        <begin position="77"/>
        <end position="97"/>
    </location>
</feature>
<evidence type="ECO:0000256" key="6">
    <source>
        <dbReference type="SAM" id="Phobius"/>
    </source>
</evidence>
<dbReference type="Pfam" id="PF01545">
    <property type="entry name" value="Cation_efflux"/>
    <property type="match status" value="1"/>
</dbReference>
<dbReference type="GO" id="GO:0015086">
    <property type="term" value="F:cadmium ion transmembrane transporter activity"/>
    <property type="evidence" value="ECO:0007669"/>
    <property type="project" value="TreeGrafter"/>
</dbReference>
<keyword evidence="3 6" id="KW-0812">Transmembrane</keyword>
<dbReference type="NCBIfam" id="TIGR01297">
    <property type="entry name" value="CDF"/>
    <property type="match status" value="1"/>
</dbReference>
<organism evidence="8">
    <name type="scientific">marine sediment metagenome</name>
    <dbReference type="NCBI Taxonomy" id="412755"/>
    <lineage>
        <taxon>unclassified sequences</taxon>
        <taxon>metagenomes</taxon>
        <taxon>ecological metagenomes</taxon>
    </lineage>
</organism>
<dbReference type="InterPro" id="IPR058533">
    <property type="entry name" value="Cation_efflux_TM"/>
</dbReference>
<dbReference type="Gene3D" id="1.20.1510.10">
    <property type="entry name" value="Cation efflux protein transmembrane domain"/>
    <property type="match status" value="1"/>
</dbReference>
<evidence type="ECO:0000256" key="1">
    <source>
        <dbReference type="ARBA" id="ARBA00004141"/>
    </source>
</evidence>
<keyword evidence="4 6" id="KW-1133">Transmembrane helix</keyword>
<comment type="subcellular location">
    <subcellularLocation>
        <location evidence="1">Membrane</location>
        <topology evidence="1">Multi-pass membrane protein</topology>
    </subcellularLocation>
</comment>
<protein>
    <recommendedName>
        <fullName evidence="7">Cation efflux protein transmembrane domain-containing protein</fullName>
    </recommendedName>
</protein>
<dbReference type="GO" id="GO:0015093">
    <property type="term" value="F:ferrous iron transmembrane transporter activity"/>
    <property type="evidence" value="ECO:0007669"/>
    <property type="project" value="TreeGrafter"/>
</dbReference>
<reference evidence="8" key="1">
    <citation type="journal article" date="2015" name="Nature">
        <title>Complex archaea that bridge the gap between prokaryotes and eukaryotes.</title>
        <authorList>
            <person name="Spang A."/>
            <person name="Saw J.H."/>
            <person name="Jorgensen S.L."/>
            <person name="Zaremba-Niedzwiedzka K."/>
            <person name="Martijn J."/>
            <person name="Lind A.E."/>
            <person name="van Eijk R."/>
            <person name="Schleper C."/>
            <person name="Guy L."/>
            <person name="Ettema T.J."/>
        </authorList>
    </citation>
    <scope>NUCLEOTIDE SEQUENCE</scope>
</reference>
<dbReference type="InterPro" id="IPR002524">
    <property type="entry name" value="Cation_efflux"/>
</dbReference>
<proteinExistence type="predicted"/>
<comment type="caution">
    <text evidence="8">The sequence shown here is derived from an EMBL/GenBank/DDBJ whole genome shotgun (WGS) entry which is preliminary data.</text>
</comment>
<sequence>MFSTAKGAIKFSLIVIITLVALKLVAAVITGGISIIAQVVDSLLDVIAISVTLFAVKAAAKPADKEHPFGHGKVENIAGVGQAALIFTAGGLIIFTAVRRIITGATLELTEVGIGVMAASIVASIFLSRRLYRVARATDSIALEANARNIATDV</sequence>
<evidence type="ECO:0000256" key="5">
    <source>
        <dbReference type="ARBA" id="ARBA00023136"/>
    </source>
</evidence>
<feature type="transmembrane region" description="Helical" evidence="6">
    <location>
        <begin position="109"/>
        <end position="127"/>
    </location>
</feature>
<dbReference type="SUPFAM" id="SSF161111">
    <property type="entry name" value="Cation efflux protein transmembrane domain-like"/>
    <property type="match status" value="1"/>
</dbReference>
<feature type="domain" description="Cation efflux protein transmembrane" evidence="7">
    <location>
        <begin position="10"/>
        <end position="154"/>
    </location>
</feature>
<feature type="transmembrane region" description="Helical" evidence="6">
    <location>
        <begin position="35"/>
        <end position="56"/>
    </location>
</feature>
<evidence type="ECO:0000259" key="7">
    <source>
        <dbReference type="Pfam" id="PF01545"/>
    </source>
</evidence>
<dbReference type="GO" id="GO:0006882">
    <property type="term" value="P:intracellular zinc ion homeostasis"/>
    <property type="evidence" value="ECO:0007669"/>
    <property type="project" value="TreeGrafter"/>
</dbReference>